<dbReference type="OrthoDB" id="316780at2759"/>
<dbReference type="PANTHER" id="PTHR33706">
    <property type="entry name" value="MORN VARIANT REPEAT PROTEIN"/>
    <property type="match status" value="1"/>
</dbReference>
<keyword evidence="2" id="KW-1185">Reference proteome</keyword>
<reference evidence="1" key="1">
    <citation type="submission" date="2021-01" db="EMBL/GenBank/DDBJ databases">
        <authorList>
            <consortium name="Genoscope - CEA"/>
            <person name="William W."/>
        </authorList>
    </citation>
    <scope>NUCLEOTIDE SEQUENCE</scope>
</reference>
<organism evidence="1 2">
    <name type="scientific">Paramecium sonneborni</name>
    <dbReference type="NCBI Taxonomy" id="65129"/>
    <lineage>
        <taxon>Eukaryota</taxon>
        <taxon>Sar</taxon>
        <taxon>Alveolata</taxon>
        <taxon>Ciliophora</taxon>
        <taxon>Intramacronucleata</taxon>
        <taxon>Oligohymenophorea</taxon>
        <taxon>Peniculida</taxon>
        <taxon>Parameciidae</taxon>
        <taxon>Paramecium</taxon>
    </lineage>
</organism>
<sequence length="526" mass="62060">MNFLSENSSKKIFQQPYFQQKGTLEYKVFDKCLKIKIQITFSKDQKIIYSRDGVILRVQYIFIECKREEIANLSKNPEILKNMEQIKNLAWQGEKAQNNKKHGKWKASWNGEGLMNVGGYYKDGLKQGLWKEIIENYSTQAQVYLFGEYYKDLRRGKWSYIYKNNKIYGGLYNEEGQKKGKWIELSDGFMDYSQVIYIGQYNTNGIKVGVWQIFWFEGLQIGGGFYSEQLGAQEKKIGRWIELSKGFKQESQITYIGEYNIYGIKAGRWDTYFNWRENKKIGGGFYNEQEGSLIKIGRWMELSKNFRLDSQIIYNGGYNMKGQKIGKWDIFRLGGEQIGGGLYDEQEGGSRKIGRWIELSQNFYDYSQVTYNGEYNQNGQKVGRWNIMYNEGLGYKQIGGGLYDEFEGYSRKIGRWIELSDDFWMDSQVTYDGIYNKDGRKIDRWDIYLNYGGNNKIGGGSYNEFEGSSRKNGKWIELWEKFEADCQITYCGQYNKEGKKVGIWIEMKREYNEKRFKKIKKLRYDN</sequence>
<evidence type="ECO:0000313" key="2">
    <source>
        <dbReference type="Proteomes" id="UP000692954"/>
    </source>
</evidence>
<proteinExistence type="predicted"/>
<dbReference type="EMBL" id="CAJJDN010000156">
    <property type="protein sequence ID" value="CAD8125043.1"/>
    <property type="molecule type" value="Genomic_DNA"/>
</dbReference>
<evidence type="ECO:0000313" key="1">
    <source>
        <dbReference type="EMBL" id="CAD8125043.1"/>
    </source>
</evidence>
<accession>A0A8S1RCG3</accession>
<dbReference type="Proteomes" id="UP000692954">
    <property type="component" value="Unassembled WGS sequence"/>
</dbReference>
<dbReference type="AlphaFoldDB" id="A0A8S1RCG3"/>
<comment type="caution">
    <text evidence="1">The sequence shown here is derived from an EMBL/GenBank/DDBJ whole genome shotgun (WGS) entry which is preliminary data.</text>
</comment>
<gene>
    <name evidence="1" type="ORF">PSON_ATCC_30995.1.T1560004</name>
</gene>
<protein>
    <submittedName>
        <fullName evidence="1">Uncharacterized protein</fullName>
    </submittedName>
</protein>
<dbReference type="PANTHER" id="PTHR33706:SF1">
    <property type="entry name" value="TPR REPEAT PROTEIN"/>
    <property type="match status" value="1"/>
</dbReference>
<name>A0A8S1RCG3_9CILI</name>